<evidence type="ECO:0000256" key="9">
    <source>
        <dbReference type="ARBA" id="ARBA00023049"/>
    </source>
</evidence>
<proteinExistence type="inferred from homology"/>
<evidence type="ECO:0000256" key="3">
    <source>
        <dbReference type="ARBA" id="ARBA00022670"/>
    </source>
</evidence>
<dbReference type="Proteomes" id="UP000830671">
    <property type="component" value="Chromosome 2"/>
</dbReference>
<dbReference type="InterPro" id="IPR050414">
    <property type="entry name" value="Fungal_M35_metalloproteases"/>
</dbReference>
<reference evidence="14" key="1">
    <citation type="journal article" date="2021" name="Mol. Plant Microbe Interact.">
        <title>Complete Genome Sequence of the Plant-Pathogenic Fungus Colletotrichum lupini.</title>
        <authorList>
            <person name="Baroncelli R."/>
            <person name="Pensec F."/>
            <person name="Da Lio D."/>
            <person name="Boufleur T."/>
            <person name="Vicente I."/>
            <person name="Sarrocco S."/>
            <person name="Picot A."/>
            <person name="Baraldi E."/>
            <person name="Sukno S."/>
            <person name="Thon M."/>
            <person name="Le Floch G."/>
        </authorList>
    </citation>
    <scope>NUCLEOTIDE SEQUENCE</scope>
    <source>
        <strain evidence="14">IMI 504893</strain>
    </source>
</reference>
<dbReference type="GO" id="GO:0005576">
    <property type="term" value="C:extracellular region"/>
    <property type="evidence" value="ECO:0007669"/>
    <property type="project" value="UniProtKB-SubCell"/>
</dbReference>
<dbReference type="GeneID" id="73338673"/>
<evidence type="ECO:0000256" key="4">
    <source>
        <dbReference type="ARBA" id="ARBA00022685"/>
    </source>
</evidence>
<name>A0A9Q8SL81_9PEZI</name>
<keyword evidence="8 12" id="KW-0862">Zinc</keyword>
<evidence type="ECO:0000256" key="13">
    <source>
        <dbReference type="RuleBase" id="RU361126"/>
    </source>
</evidence>
<dbReference type="SUPFAM" id="SSF55486">
    <property type="entry name" value="Metalloproteases ('zincins'), catalytic domain"/>
    <property type="match status" value="1"/>
</dbReference>
<evidence type="ECO:0000256" key="5">
    <source>
        <dbReference type="ARBA" id="ARBA00022723"/>
    </source>
</evidence>
<protein>
    <recommendedName>
        <fullName evidence="13">Neutral protease 2</fullName>
        <ecNumber evidence="13">3.4.24.39</ecNumber>
    </recommendedName>
    <alternativeName>
        <fullName evidence="13">Deuterolysin</fullName>
    </alternativeName>
</protein>
<keyword evidence="6 13" id="KW-0732">Signal</keyword>
<dbReference type="InterPro" id="IPR024079">
    <property type="entry name" value="MetalloPept_cat_dom_sf"/>
</dbReference>
<dbReference type="RefSeq" id="XP_049140806.1">
    <property type="nucleotide sequence ID" value="XM_049283663.1"/>
</dbReference>
<evidence type="ECO:0000256" key="10">
    <source>
        <dbReference type="ARBA" id="ARBA00023145"/>
    </source>
</evidence>
<comment type="subcellular location">
    <subcellularLocation>
        <location evidence="13">Secreted</location>
    </subcellularLocation>
</comment>
<keyword evidence="10" id="KW-0865">Zymogen</keyword>
<dbReference type="GO" id="GO:0004222">
    <property type="term" value="F:metalloendopeptidase activity"/>
    <property type="evidence" value="ECO:0007669"/>
    <property type="project" value="InterPro"/>
</dbReference>
<evidence type="ECO:0000256" key="7">
    <source>
        <dbReference type="ARBA" id="ARBA00022801"/>
    </source>
</evidence>
<organism evidence="14 15">
    <name type="scientific">Colletotrichum lupini</name>
    <dbReference type="NCBI Taxonomy" id="145971"/>
    <lineage>
        <taxon>Eukaryota</taxon>
        <taxon>Fungi</taxon>
        <taxon>Dikarya</taxon>
        <taxon>Ascomycota</taxon>
        <taxon>Pezizomycotina</taxon>
        <taxon>Sordariomycetes</taxon>
        <taxon>Hypocreomycetidae</taxon>
        <taxon>Glomerellales</taxon>
        <taxon>Glomerellaceae</taxon>
        <taxon>Colletotrichum</taxon>
        <taxon>Colletotrichum acutatum species complex</taxon>
    </lineage>
</organism>
<keyword evidence="7 13" id="KW-0378">Hydrolase</keyword>
<dbReference type="GO" id="GO:0006508">
    <property type="term" value="P:proteolysis"/>
    <property type="evidence" value="ECO:0007669"/>
    <property type="project" value="UniProtKB-KW"/>
</dbReference>
<keyword evidence="3 13" id="KW-0645">Protease</keyword>
<keyword evidence="5 12" id="KW-0479">Metal-binding</keyword>
<keyword evidence="9 13" id="KW-0482">Metalloprotease</keyword>
<dbReference type="AlphaFoldDB" id="A0A9Q8SL81"/>
<gene>
    <name evidence="14" type="ORF">CLUP02_04652</name>
</gene>
<comment type="similarity">
    <text evidence="2 13">Belongs to the peptidase M35 family.</text>
</comment>
<feature type="binding site" evidence="12">
    <location>
        <position position="256"/>
    </location>
    <ligand>
        <name>Zn(2+)</name>
        <dbReference type="ChEBI" id="CHEBI:29105"/>
        <note>catalytic</note>
    </ligand>
</feature>
<keyword evidence="13" id="KW-0964">Secreted</keyword>
<evidence type="ECO:0000313" key="15">
    <source>
        <dbReference type="Proteomes" id="UP000830671"/>
    </source>
</evidence>
<feature type="binding site" evidence="12">
    <location>
        <position position="260"/>
    </location>
    <ligand>
        <name>Zn(2+)</name>
        <dbReference type="ChEBI" id="CHEBI:29105"/>
        <note>catalytic</note>
    </ligand>
</feature>
<evidence type="ECO:0000256" key="12">
    <source>
        <dbReference type="PIRSR" id="PIRSR601384-2"/>
    </source>
</evidence>
<feature type="chain" id="PRO_5040527964" description="Neutral protease 2" evidence="13">
    <location>
        <begin position="19"/>
        <end position="305"/>
    </location>
</feature>
<feature type="signal peptide" evidence="13">
    <location>
        <begin position="1"/>
        <end position="18"/>
    </location>
</feature>
<comment type="cofactor">
    <cofactor evidence="12 13">
        <name>Zn(2+)</name>
        <dbReference type="ChEBI" id="CHEBI:29105"/>
    </cofactor>
    <text evidence="12 13">Binds 1 zinc ion per subunit.</text>
</comment>
<dbReference type="PANTHER" id="PTHR37016:SF3">
    <property type="entry name" value="NEUTRAL PROTEASE 2-RELATED"/>
    <property type="match status" value="1"/>
</dbReference>
<dbReference type="EMBL" id="CP019474">
    <property type="protein sequence ID" value="UQC79173.1"/>
    <property type="molecule type" value="Genomic_DNA"/>
</dbReference>
<dbReference type="CDD" id="cd11008">
    <property type="entry name" value="M35_deuterolysin_like"/>
    <property type="match status" value="1"/>
</dbReference>
<comment type="catalytic activity">
    <reaction evidence="1 13">
        <text>Preferential cleavage of bonds with hydrophobic residues in P1'. Also 3-Asn-|-Gln-4 and 8-Gly-|-Ser-9 bonds in insulin B chain.</text>
        <dbReference type="EC" id="3.4.24.39"/>
    </reaction>
</comment>
<dbReference type="InterPro" id="IPR001384">
    <property type="entry name" value="Peptidase_M35"/>
</dbReference>
<evidence type="ECO:0000256" key="6">
    <source>
        <dbReference type="ARBA" id="ARBA00022729"/>
    </source>
</evidence>
<keyword evidence="4 13" id="KW-0165">Cleavage on pair of basic residues</keyword>
<sequence>MLWRKVLAFAPLAAIGSGHLNAHGIRYSKRDSTLEVTLTPVVSDSGAEVSATFKNTGSLDLNLLKVGTILDDKLPVQRVSIVDESAGGSVTVSIDAAKVHQFTQSGTYSITAEGIIPIALAPSTDFSQPAVAFKSNTIQVDVDADVAAKSLVTAALIERTNLQPGCNATTLDTSTKALANCQALALAAAAMQVTRPLSGVSRYFCYDYYGVCELDGPLNAYTAWDVNTMVMCPLFFGLPPLPVGCHRQCQATTTIHETTHCEAVYAPHTDDYAYAYNASVALPPERALQNADNYSLYANAVYMGC</sequence>
<evidence type="ECO:0000256" key="2">
    <source>
        <dbReference type="ARBA" id="ARBA00010279"/>
    </source>
</evidence>
<accession>A0A9Q8SL81</accession>
<dbReference type="Pfam" id="PF02102">
    <property type="entry name" value="Peptidase_M35"/>
    <property type="match status" value="1"/>
</dbReference>
<dbReference type="PANTHER" id="PTHR37016">
    <property type="match status" value="1"/>
</dbReference>
<dbReference type="Gene3D" id="3.40.390.10">
    <property type="entry name" value="Collagenase (Catalytic Domain)"/>
    <property type="match status" value="1"/>
</dbReference>
<dbReference type="EC" id="3.4.24.39" evidence="13"/>
<dbReference type="KEGG" id="clup:CLUP02_04652"/>
<dbReference type="GO" id="GO:0046872">
    <property type="term" value="F:metal ion binding"/>
    <property type="evidence" value="ECO:0007669"/>
    <property type="project" value="UniProtKB-KW"/>
</dbReference>
<dbReference type="Gene3D" id="2.60.40.2970">
    <property type="match status" value="1"/>
</dbReference>
<evidence type="ECO:0000256" key="1">
    <source>
        <dbReference type="ARBA" id="ARBA00001187"/>
    </source>
</evidence>
<keyword evidence="15" id="KW-1185">Reference proteome</keyword>
<feature type="binding site" evidence="12">
    <location>
        <position position="271"/>
    </location>
    <ligand>
        <name>Zn(2+)</name>
        <dbReference type="ChEBI" id="CHEBI:29105"/>
        <note>catalytic</note>
    </ligand>
</feature>
<dbReference type="PRINTS" id="PR00768">
    <property type="entry name" value="DEUTEROLYSIN"/>
</dbReference>
<evidence type="ECO:0000256" key="8">
    <source>
        <dbReference type="ARBA" id="ARBA00022833"/>
    </source>
</evidence>
<comment type="function">
    <text evidence="13">Secreted metalloproteinase that allows assimilation of proteinaceous substrates. Shows high activities on basic nuclear substrates such as histone and protamine.</text>
</comment>
<evidence type="ECO:0000256" key="11">
    <source>
        <dbReference type="PIRSR" id="PIRSR601384-1"/>
    </source>
</evidence>
<evidence type="ECO:0000313" key="14">
    <source>
        <dbReference type="EMBL" id="UQC79173.1"/>
    </source>
</evidence>
<feature type="active site" evidence="11">
    <location>
        <position position="257"/>
    </location>
</feature>